<proteinExistence type="predicted"/>
<organism evidence="1 2">
    <name type="scientific">Nelumbo nucifera</name>
    <name type="common">Sacred lotus</name>
    <dbReference type="NCBI Taxonomy" id="4432"/>
    <lineage>
        <taxon>Eukaryota</taxon>
        <taxon>Viridiplantae</taxon>
        <taxon>Streptophyta</taxon>
        <taxon>Embryophyta</taxon>
        <taxon>Tracheophyta</taxon>
        <taxon>Spermatophyta</taxon>
        <taxon>Magnoliopsida</taxon>
        <taxon>Proteales</taxon>
        <taxon>Nelumbonaceae</taxon>
        <taxon>Nelumbo</taxon>
    </lineage>
</organism>
<protein>
    <submittedName>
        <fullName evidence="1">Uncharacterized protein</fullName>
    </submittedName>
</protein>
<dbReference type="AlphaFoldDB" id="A0A822YH46"/>
<accession>A0A822YH46</accession>
<dbReference type="EMBL" id="DUZY01000003">
    <property type="protein sequence ID" value="DAD30781.1"/>
    <property type="molecule type" value="Genomic_DNA"/>
</dbReference>
<dbReference type="Proteomes" id="UP000607653">
    <property type="component" value="Unassembled WGS sequence"/>
</dbReference>
<evidence type="ECO:0000313" key="1">
    <source>
        <dbReference type="EMBL" id="DAD30781.1"/>
    </source>
</evidence>
<evidence type="ECO:0000313" key="2">
    <source>
        <dbReference type="Proteomes" id="UP000607653"/>
    </source>
</evidence>
<name>A0A822YH46_NELNU</name>
<reference evidence="1 2" key="1">
    <citation type="journal article" date="2020" name="Mol. Biol. Evol.">
        <title>Distinct Expression and Methylation Patterns for Genes with Different Fates following a Single Whole-Genome Duplication in Flowering Plants.</title>
        <authorList>
            <person name="Shi T."/>
            <person name="Rahmani R.S."/>
            <person name="Gugger P.F."/>
            <person name="Wang M."/>
            <person name="Li H."/>
            <person name="Zhang Y."/>
            <person name="Li Z."/>
            <person name="Wang Q."/>
            <person name="Van de Peer Y."/>
            <person name="Marchal K."/>
            <person name="Chen J."/>
        </authorList>
    </citation>
    <scope>NUCLEOTIDE SEQUENCE [LARGE SCALE GENOMIC DNA]</scope>
    <source>
        <tissue evidence="1">Leaf</tissue>
    </source>
</reference>
<comment type="caution">
    <text evidence="1">The sequence shown here is derived from an EMBL/GenBank/DDBJ whole genome shotgun (WGS) entry which is preliminary data.</text>
</comment>
<sequence length="53" mass="6522">MNLYWNSGNRKLPSGKNLRKKRKTCKWVSLEKKRFFFFFCLCRNERKDNLSGF</sequence>
<gene>
    <name evidence="1" type="ORF">HUJ06_009632</name>
</gene>
<keyword evidence="2" id="KW-1185">Reference proteome</keyword>